<dbReference type="AlphaFoldDB" id="A0A2P2NMQ2"/>
<sequence>MDNFESSLMRLWSMLGRKISCNHCLDYQPVAHGAGNYSQLIPNSLQLMPLHYVLQHYALPLSAQQGGMAVAQQDCQLLTLPS</sequence>
<evidence type="ECO:0000313" key="1">
    <source>
        <dbReference type="EMBL" id="MBX43777.1"/>
    </source>
</evidence>
<name>A0A2P2NMQ2_RHIMU</name>
<reference evidence="1" key="1">
    <citation type="submission" date="2018-02" db="EMBL/GenBank/DDBJ databases">
        <title>Rhizophora mucronata_Transcriptome.</title>
        <authorList>
            <person name="Meera S.P."/>
            <person name="Sreeshan A."/>
            <person name="Augustine A."/>
        </authorList>
    </citation>
    <scope>NUCLEOTIDE SEQUENCE</scope>
    <source>
        <tissue evidence="1">Leaf</tissue>
    </source>
</reference>
<organism evidence="1">
    <name type="scientific">Rhizophora mucronata</name>
    <name type="common">Asiatic mangrove</name>
    <dbReference type="NCBI Taxonomy" id="61149"/>
    <lineage>
        <taxon>Eukaryota</taxon>
        <taxon>Viridiplantae</taxon>
        <taxon>Streptophyta</taxon>
        <taxon>Embryophyta</taxon>
        <taxon>Tracheophyta</taxon>
        <taxon>Spermatophyta</taxon>
        <taxon>Magnoliopsida</taxon>
        <taxon>eudicotyledons</taxon>
        <taxon>Gunneridae</taxon>
        <taxon>Pentapetalae</taxon>
        <taxon>rosids</taxon>
        <taxon>fabids</taxon>
        <taxon>Malpighiales</taxon>
        <taxon>Rhizophoraceae</taxon>
        <taxon>Rhizophora</taxon>
    </lineage>
</organism>
<accession>A0A2P2NMQ2</accession>
<dbReference type="EMBL" id="GGEC01063293">
    <property type="protein sequence ID" value="MBX43777.1"/>
    <property type="molecule type" value="Transcribed_RNA"/>
</dbReference>
<protein>
    <submittedName>
        <fullName evidence="1">Uncharacterized protein</fullName>
    </submittedName>
</protein>
<proteinExistence type="predicted"/>